<protein>
    <recommendedName>
        <fullName evidence="5">Calcineurin-like phosphoesterase domain-containing protein</fullName>
    </recommendedName>
</protein>
<name>A0ABQ9MHT6_HEVBR</name>
<dbReference type="InterPro" id="IPR033308">
    <property type="entry name" value="PGAP5/Cdc1/Ted1"/>
</dbReference>
<dbReference type="SUPFAM" id="SSF56300">
    <property type="entry name" value="Metallo-dependent phosphatases"/>
    <property type="match status" value="1"/>
</dbReference>
<dbReference type="EMBL" id="JARPOI010000006">
    <property type="protein sequence ID" value="KAJ9179493.1"/>
    <property type="molecule type" value="Genomic_DNA"/>
</dbReference>
<proteinExistence type="predicted"/>
<evidence type="ECO:0008006" key="5">
    <source>
        <dbReference type="Google" id="ProtNLM"/>
    </source>
</evidence>
<accession>A0ABQ9MHT6</accession>
<evidence type="ECO:0000256" key="1">
    <source>
        <dbReference type="ARBA" id="ARBA00023136"/>
    </source>
</evidence>
<evidence type="ECO:0000256" key="2">
    <source>
        <dbReference type="SAM" id="Phobius"/>
    </source>
</evidence>
<dbReference type="InterPro" id="IPR029052">
    <property type="entry name" value="Metallo-depent_PP-like"/>
</dbReference>
<feature type="transmembrane region" description="Helical" evidence="2">
    <location>
        <begin position="12"/>
        <end position="33"/>
    </location>
</feature>
<organism evidence="3 4">
    <name type="scientific">Hevea brasiliensis</name>
    <name type="common">Para rubber tree</name>
    <name type="synonym">Siphonia brasiliensis</name>
    <dbReference type="NCBI Taxonomy" id="3981"/>
    <lineage>
        <taxon>Eukaryota</taxon>
        <taxon>Viridiplantae</taxon>
        <taxon>Streptophyta</taxon>
        <taxon>Embryophyta</taxon>
        <taxon>Tracheophyta</taxon>
        <taxon>Spermatophyta</taxon>
        <taxon>Magnoliopsida</taxon>
        <taxon>eudicotyledons</taxon>
        <taxon>Gunneridae</taxon>
        <taxon>Pentapetalae</taxon>
        <taxon>rosids</taxon>
        <taxon>fabids</taxon>
        <taxon>Malpighiales</taxon>
        <taxon>Euphorbiaceae</taxon>
        <taxon>Crotonoideae</taxon>
        <taxon>Micrandreae</taxon>
        <taxon>Hevea</taxon>
    </lineage>
</organism>
<reference evidence="3" key="1">
    <citation type="journal article" date="2023" name="Plant Biotechnol. J.">
        <title>Chromosome-level wild Hevea brasiliensis genome provides new tools for genomic-assisted breeding and valuable loci to elevate rubber yield.</title>
        <authorList>
            <person name="Cheng H."/>
            <person name="Song X."/>
            <person name="Hu Y."/>
            <person name="Wu T."/>
            <person name="Yang Q."/>
            <person name="An Z."/>
            <person name="Feng S."/>
            <person name="Deng Z."/>
            <person name="Wu W."/>
            <person name="Zeng X."/>
            <person name="Tu M."/>
            <person name="Wang X."/>
            <person name="Huang H."/>
        </authorList>
    </citation>
    <scope>NUCLEOTIDE SEQUENCE</scope>
    <source>
        <strain evidence="3">MT/VB/25A 57/8</strain>
    </source>
</reference>
<keyword evidence="1 2" id="KW-0472">Membrane</keyword>
<feature type="transmembrane region" description="Helical" evidence="2">
    <location>
        <begin position="493"/>
        <end position="513"/>
    </location>
</feature>
<evidence type="ECO:0000313" key="3">
    <source>
        <dbReference type="EMBL" id="KAJ9179493.1"/>
    </source>
</evidence>
<dbReference type="PANTHER" id="PTHR13315">
    <property type="entry name" value="METALLO PHOSPHOESTERASE RELATED"/>
    <property type="match status" value="1"/>
</dbReference>
<sequence length="515" mass="58708">MKQHHKLTLALCRMWAATLLYGEMLAFWVPALWSSSWPRLHHPPLSFANSTINGVGSRSDYVKVAVLADPQFLLPNALDILSMISWQESLHCFRHIFGMNVEGRYTDMQVYFIPGNHDIGYASINSHHPEVVRRYLEGFGIRNFWFTAGKVEFIAVDAQTLDVKNFTTSNILKEHIFILSSPRHPQENLASVTWEFVKNVSTDIQLVPRVLLTDIPLYRRHDTLCGPHRSSPIINQWISHSDISLEIKYQNYVTEESSYKLLELVKSALIVSGHDHDQCTVVHDSKFGPVTEPTLGTISWQRGNLYPSFMLLSVSNSANANVSTPEDPLISQPCFLPQQTHIYIWYLSLVVLTLLTLLFWPTSGVSCGHHLGGLMECIRLYSSMFRGVKEKNEDENCEYEMMWDAKGTMHLVKKAIDTPIPLPSDKLQLKVVSGNAVIRPTARKNISQEMEVSMNFDINVEVGNDPNIKLPHRTSKSKTSIIIQRLMRTFRKVTVIAAVNVPIYMMLLFKDWIDQ</sequence>
<dbReference type="Proteomes" id="UP001174677">
    <property type="component" value="Chromosome 6"/>
</dbReference>
<keyword evidence="2" id="KW-1133">Transmembrane helix</keyword>
<gene>
    <name evidence="3" type="ORF">P3X46_011275</name>
</gene>
<comment type="caution">
    <text evidence="3">The sequence shown here is derived from an EMBL/GenBank/DDBJ whole genome shotgun (WGS) entry which is preliminary data.</text>
</comment>
<evidence type="ECO:0000313" key="4">
    <source>
        <dbReference type="Proteomes" id="UP001174677"/>
    </source>
</evidence>
<dbReference type="PANTHER" id="PTHR13315:SF4">
    <property type="entry name" value="METALLOPHOSPHOESTERASE, ISOFORM E"/>
    <property type="match status" value="1"/>
</dbReference>
<keyword evidence="2" id="KW-0812">Transmembrane</keyword>
<keyword evidence="4" id="KW-1185">Reference proteome</keyword>
<feature type="transmembrane region" description="Helical" evidence="2">
    <location>
        <begin position="342"/>
        <end position="360"/>
    </location>
</feature>